<evidence type="ECO:0000313" key="4">
    <source>
        <dbReference type="EMBL" id="RVT90398.1"/>
    </source>
</evidence>
<dbReference type="SUPFAM" id="SSF56112">
    <property type="entry name" value="Protein kinase-like (PK-like)"/>
    <property type="match status" value="1"/>
</dbReference>
<organism evidence="4 5">
    <name type="scientific">Sphingomonas crocodyli</name>
    <dbReference type="NCBI Taxonomy" id="1979270"/>
    <lineage>
        <taxon>Bacteria</taxon>
        <taxon>Pseudomonadati</taxon>
        <taxon>Pseudomonadota</taxon>
        <taxon>Alphaproteobacteria</taxon>
        <taxon>Sphingomonadales</taxon>
        <taxon>Sphingomonadaceae</taxon>
        <taxon>Sphingomonas</taxon>
    </lineage>
</organism>
<dbReference type="GO" id="GO:0016301">
    <property type="term" value="F:kinase activity"/>
    <property type="evidence" value="ECO:0007669"/>
    <property type="project" value="UniProtKB-KW"/>
</dbReference>
<dbReference type="RefSeq" id="WP_127745654.1">
    <property type="nucleotide sequence ID" value="NZ_SACN01000003.1"/>
</dbReference>
<dbReference type="PANTHER" id="PTHR10566">
    <property type="entry name" value="CHAPERONE-ACTIVITY OF BC1 COMPLEX CABC1 -RELATED"/>
    <property type="match status" value="1"/>
</dbReference>
<dbReference type="Proteomes" id="UP000282971">
    <property type="component" value="Unassembled WGS sequence"/>
</dbReference>
<dbReference type="InterPro" id="IPR011009">
    <property type="entry name" value="Kinase-like_dom_sf"/>
</dbReference>
<dbReference type="OrthoDB" id="9795390at2"/>
<keyword evidence="5" id="KW-1185">Reference proteome</keyword>
<evidence type="ECO:0000256" key="1">
    <source>
        <dbReference type="ARBA" id="ARBA00009670"/>
    </source>
</evidence>
<evidence type="ECO:0000313" key="5">
    <source>
        <dbReference type="Proteomes" id="UP000282971"/>
    </source>
</evidence>
<dbReference type="CDD" id="cd05121">
    <property type="entry name" value="ABC1_ADCK3-like"/>
    <property type="match status" value="1"/>
</dbReference>
<sequence>MLPTAIVIARDRARLRQIAKVATRFGLGLLVDRLGLTATFQAAQGPVDGLPERTRRALEALGPTFVKLGQILATRRDLLPPEWIEALEHLHSRAPTIAFDQLRPAVEAALGDAPEAIFASFDPMPLAAASIAQVHRATLHDGAEVVLKFGRPGARAKIEADLRLITHLAAMAERASAEMRRLSPSLLVAQLSRDILEELDFTNEGRNADRLRDDFADDPRVTIPRIHWPLTSSGLLVMEFIDGVAPVDGETLRDAGLDPRAIADLGADVVLDMLLLHGRFHGDPHPGNLLCLPGNRLALLDLGSVGQISARRRSEFLSFVQALIAGDAPMVADTLRLWSGPDSPDHLVVERAAERIIARHGGGPLVLSRLVGDLFPLLREEGLVLPPDLLLVFKALITIDGVLASIAPGFDLSEPIRRARSRILMSRLSPPRARDPAGMLLEIDRLAASSPRLLRAVIRRIEAEPLPSDGLRRIEKVISAGARWVGIAILIAGAAIAGALLV</sequence>
<dbReference type="PANTHER" id="PTHR10566:SF113">
    <property type="entry name" value="PROTEIN ACTIVITY OF BC1 COMPLEX KINASE 7, CHLOROPLASTIC"/>
    <property type="match status" value="1"/>
</dbReference>
<dbReference type="AlphaFoldDB" id="A0A437LY95"/>
<dbReference type="EMBL" id="SACN01000003">
    <property type="protein sequence ID" value="RVT90398.1"/>
    <property type="molecule type" value="Genomic_DNA"/>
</dbReference>
<protein>
    <submittedName>
        <fullName evidence="4">AarF/ABC1/UbiB kinase family protein</fullName>
    </submittedName>
</protein>
<evidence type="ECO:0000259" key="3">
    <source>
        <dbReference type="Pfam" id="PF03109"/>
    </source>
</evidence>
<proteinExistence type="inferred from homology"/>
<feature type="transmembrane region" description="Helical" evidence="2">
    <location>
        <begin position="481"/>
        <end position="501"/>
    </location>
</feature>
<reference evidence="4 5" key="1">
    <citation type="submission" date="2019-01" db="EMBL/GenBank/DDBJ databases">
        <authorList>
            <person name="Chen W.-M."/>
        </authorList>
    </citation>
    <scope>NUCLEOTIDE SEQUENCE [LARGE SCALE GENOMIC DNA]</scope>
    <source>
        <strain evidence="4 5">CCP-7</strain>
    </source>
</reference>
<comment type="caution">
    <text evidence="4">The sequence shown here is derived from an EMBL/GenBank/DDBJ whole genome shotgun (WGS) entry which is preliminary data.</text>
</comment>
<dbReference type="InterPro" id="IPR050154">
    <property type="entry name" value="UbiB_kinase"/>
</dbReference>
<keyword evidence="2" id="KW-0812">Transmembrane</keyword>
<accession>A0A437LY95</accession>
<gene>
    <name evidence="4" type="ORF">EOD43_19235</name>
</gene>
<name>A0A437LY95_9SPHN</name>
<evidence type="ECO:0000256" key="2">
    <source>
        <dbReference type="SAM" id="Phobius"/>
    </source>
</evidence>
<keyword evidence="4" id="KW-0808">Transferase</keyword>
<feature type="domain" description="ABC1 atypical kinase-like" evidence="3">
    <location>
        <begin position="90"/>
        <end position="332"/>
    </location>
</feature>
<keyword evidence="4" id="KW-0418">Kinase</keyword>
<dbReference type="InterPro" id="IPR004147">
    <property type="entry name" value="ABC1_dom"/>
</dbReference>
<dbReference type="Pfam" id="PF03109">
    <property type="entry name" value="ABC1"/>
    <property type="match status" value="1"/>
</dbReference>
<keyword evidence="2" id="KW-1133">Transmembrane helix</keyword>
<keyword evidence="2" id="KW-0472">Membrane</keyword>
<comment type="similarity">
    <text evidence="1">Belongs to the protein kinase superfamily. ADCK protein kinase family.</text>
</comment>